<evidence type="ECO:0000313" key="1">
    <source>
        <dbReference type="EMBL" id="MPL92547.1"/>
    </source>
</evidence>
<accession>A0A644VMR2</accession>
<dbReference type="EMBL" id="VSSQ01000362">
    <property type="protein sequence ID" value="MPL92547.1"/>
    <property type="molecule type" value="Genomic_DNA"/>
</dbReference>
<organism evidence="1">
    <name type="scientific">bioreactor metagenome</name>
    <dbReference type="NCBI Taxonomy" id="1076179"/>
    <lineage>
        <taxon>unclassified sequences</taxon>
        <taxon>metagenomes</taxon>
        <taxon>ecological metagenomes</taxon>
    </lineage>
</organism>
<evidence type="ECO:0008006" key="2">
    <source>
        <dbReference type="Google" id="ProtNLM"/>
    </source>
</evidence>
<dbReference type="Gene3D" id="3.40.50.150">
    <property type="entry name" value="Vaccinia Virus protein VP39"/>
    <property type="match status" value="1"/>
</dbReference>
<name>A0A644VMR2_9ZZZZ</name>
<comment type="caution">
    <text evidence="1">The sequence shown here is derived from an EMBL/GenBank/DDBJ whole genome shotgun (WGS) entry which is preliminary data.</text>
</comment>
<gene>
    <name evidence="1" type="ORF">SDC9_38656</name>
</gene>
<reference evidence="1" key="1">
    <citation type="submission" date="2019-08" db="EMBL/GenBank/DDBJ databases">
        <authorList>
            <person name="Kucharzyk K."/>
            <person name="Murdoch R.W."/>
            <person name="Higgins S."/>
            <person name="Loffler F."/>
        </authorList>
    </citation>
    <scope>NUCLEOTIDE SEQUENCE</scope>
</reference>
<dbReference type="SUPFAM" id="SSF53335">
    <property type="entry name" value="S-adenosyl-L-methionine-dependent methyltransferases"/>
    <property type="match status" value="1"/>
</dbReference>
<proteinExistence type="predicted"/>
<dbReference type="InterPro" id="IPR029063">
    <property type="entry name" value="SAM-dependent_MTases_sf"/>
</dbReference>
<dbReference type="Pfam" id="PF13578">
    <property type="entry name" value="Methyltransf_24"/>
    <property type="match status" value="1"/>
</dbReference>
<protein>
    <recommendedName>
        <fullName evidence="2">8-demethyl-8-alpha-L-rhamnosyl tetracenomycin-C 2'-O-methyltransferase</fullName>
    </recommendedName>
</protein>
<dbReference type="AlphaFoldDB" id="A0A644VMR2"/>
<sequence length="259" mass="30641">MNDLKQYFKENTGRHISKWEHYFDVYDRHFDKYRNQEIVILEIGVAQGGSLQMWKHYFGDKAIIYGIDIDPYCKTFEEENVHILIGSQSDRKFLREVRTTIPKVDILIDDGGHTMKQQIVTFEELFPHVKENGVYLCEDLHTSYWLIFGGGFKRRGTFIEYSKNFIDYLNAWHSSQLSVNDFTRSAGSVHYYDSIIVIEKERKIPPKQVHSGAPAFDWEDKPSFAKKTQRHIYRIINATLGILRIKGFAWFEYPRPKRE</sequence>